<keyword evidence="6" id="KW-1185">Reference proteome</keyword>
<name>A0A239PU96_9RHOB</name>
<dbReference type="RefSeq" id="WP_143811453.1">
    <property type="nucleotide sequence ID" value="NZ_CP067130.1"/>
</dbReference>
<feature type="transmembrane region" description="Helical" evidence="4">
    <location>
        <begin position="53"/>
        <end position="73"/>
    </location>
</feature>
<feature type="transmembrane region" description="Helical" evidence="4">
    <location>
        <begin position="85"/>
        <end position="104"/>
    </location>
</feature>
<dbReference type="Pfam" id="PF07690">
    <property type="entry name" value="MFS_1"/>
    <property type="match status" value="1"/>
</dbReference>
<evidence type="ECO:0000256" key="1">
    <source>
        <dbReference type="ARBA" id="ARBA00022692"/>
    </source>
</evidence>
<evidence type="ECO:0000256" key="4">
    <source>
        <dbReference type="SAM" id="Phobius"/>
    </source>
</evidence>
<proteinExistence type="predicted"/>
<accession>A0A239PU96</accession>
<dbReference type="SUPFAM" id="SSF103473">
    <property type="entry name" value="MFS general substrate transporter"/>
    <property type="match status" value="1"/>
</dbReference>
<reference evidence="5 6" key="1">
    <citation type="submission" date="2017-07" db="EMBL/GenBank/DDBJ databases">
        <authorList>
            <person name="Sun Z.S."/>
            <person name="Albrecht U."/>
            <person name="Echele G."/>
            <person name="Lee C.C."/>
        </authorList>
    </citation>
    <scope>NUCLEOTIDE SEQUENCE [LARGE SCALE GENOMIC DNA]</scope>
    <source>
        <strain evidence="5 6">DSM 14827</strain>
    </source>
</reference>
<dbReference type="InterPro" id="IPR011701">
    <property type="entry name" value="MFS"/>
</dbReference>
<feature type="transmembrane region" description="Helical" evidence="4">
    <location>
        <begin position="251"/>
        <end position="272"/>
    </location>
</feature>
<feature type="transmembrane region" description="Helical" evidence="4">
    <location>
        <begin position="217"/>
        <end position="239"/>
    </location>
</feature>
<feature type="transmembrane region" description="Helical" evidence="4">
    <location>
        <begin position="343"/>
        <end position="364"/>
    </location>
</feature>
<dbReference type="EMBL" id="FZQB01000006">
    <property type="protein sequence ID" value="SNT73879.1"/>
    <property type="molecule type" value="Genomic_DNA"/>
</dbReference>
<organism evidence="5 6">
    <name type="scientific">Paracoccus seriniphilus</name>
    <dbReference type="NCBI Taxonomy" id="184748"/>
    <lineage>
        <taxon>Bacteria</taxon>
        <taxon>Pseudomonadati</taxon>
        <taxon>Pseudomonadota</taxon>
        <taxon>Alphaproteobacteria</taxon>
        <taxon>Rhodobacterales</taxon>
        <taxon>Paracoccaceae</taxon>
        <taxon>Paracoccus</taxon>
    </lineage>
</organism>
<feature type="transmembrane region" description="Helical" evidence="4">
    <location>
        <begin position="176"/>
        <end position="196"/>
    </location>
</feature>
<feature type="transmembrane region" description="Helical" evidence="4">
    <location>
        <begin position="370"/>
        <end position="392"/>
    </location>
</feature>
<dbReference type="Proteomes" id="UP000198307">
    <property type="component" value="Unassembled WGS sequence"/>
</dbReference>
<feature type="transmembrane region" description="Helical" evidence="4">
    <location>
        <begin position="150"/>
        <end position="170"/>
    </location>
</feature>
<keyword evidence="3 4" id="KW-0472">Membrane</keyword>
<gene>
    <name evidence="5" type="ORF">SAMN05444959_10659</name>
</gene>
<protein>
    <submittedName>
        <fullName evidence="5">Major Facilitator Superfamily protein</fullName>
    </submittedName>
</protein>
<dbReference type="OrthoDB" id="7200137at2"/>
<evidence type="ECO:0000256" key="2">
    <source>
        <dbReference type="ARBA" id="ARBA00022989"/>
    </source>
</evidence>
<evidence type="ECO:0000313" key="6">
    <source>
        <dbReference type="Proteomes" id="UP000198307"/>
    </source>
</evidence>
<keyword evidence="2 4" id="KW-1133">Transmembrane helix</keyword>
<dbReference type="InterPro" id="IPR036259">
    <property type="entry name" value="MFS_trans_sf"/>
</dbReference>
<dbReference type="AlphaFoldDB" id="A0A239PU96"/>
<dbReference type="GO" id="GO:0022857">
    <property type="term" value="F:transmembrane transporter activity"/>
    <property type="evidence" value="ECO:0007669"/>
    <property type="project" value="InterPro"/>
</dbReference>
<evidence type="ECO:0000256" key="3">
    <source>
        <dbReference type="ARBA" id="ARBA00023136"/>
    </source>
</evidence>
<evidence type="ECO:0000313" key="5">
    <source>
        <dbReference type="EMBL" id="SNT73879.1"/>
    </source>
</evidence>
<sequence length="405" mass="42447">MAVGDDPVSGDCMDHLRADRVFVLRHAVAQLLFWSAFYYLMPALLPHLLAQSGWSSVAVSGAMSAGVLAWALLSPLAGMVVDRGAAGPAMRLAGFCGAGLLMLAAWAANVWLFTMALVLLGAPMAMTLYDPCFSLMIRRFGAEARRPITLITLIAGFATLLTFPLVGVLASTGLGWRWIMMVLAVMALFATAILPSDPRGEGAQHSAPAAVPVRVPAARTFALGTAFALLMLGHAALLFQLPAQLADARGLSGALLLPMVLGPAQIAGRLLWERVQGWLSPERAALWLFSVMLVPPLLLFAGGGLKIALLALIVQGGCYGMHTILRPLLAAHWLPGAGFARRLGMIAMIGLLMMGAAPTVAAWVTSGLGLPGLLGLVLLVDLAGLALLAGLLRRARHAAWGQGSH</sequence>
<keyword evidence="1 4" id="KW-0812">Transmembrane</keyword>
<dbReference type="Gene3D" id="1.20.1250.20">
    <property type="entry name" value="MFS general substrate transporter like domains"/>
    <property type="match status" value="1"/>
</dbReference>
<feature type="transmembrane region" description="Helical" evidence="4">
    <location>
        <begin position="22"/>
        <end position="41"/>
    </location>
</feature>